<protein>
    <submittedName>
        <fullName evidence="1">Uncharacterized protein</fullName>
    </submittedName>
</protein>
<reference evidence="1 2" key="1">
    <citation type="submission" date="2015-01" db="EMBL/GenBank/DDBJ databases">
        <title>Evolution of Trichinella species and genotypes.</title>
        <authorList>
            <person name="Korhonen P.K."/>
            <person name="Edoardo P."/>
            <person name="Giuseppe L.R."/>
            <person name="Gasser R.B."/>
        </authorList>
    </citation>
    <scope>NUCLEOTIDE SEQUENCE [LARGE SCALE GENOMIC DNA]</scope>
    <source>
        <strain evidence="1">ISS588</strain>
    </source>
</reference>
<organism evidence="1 2">
    <name type="scientific">Trichinella pseudospiralis</name>
    <name type="common">Parasitic roundworm</name>
    <dbReference type="NCBI Taxonomy" id="6337"/>
    <lineage>
        <taxon>Eukaryota</taxon>
        <taxon>Metazoa</taxon>
        <taxon>Ecdysozoa</taxon>
        <taxon>Nematoda</taxon>
        <taxon>Enoplea</taxon>
        <taxon>Dorylaimia</taxon>
        <taxon>Trichinellida</taxon>
        <taxon>Trichinellidae</taxon>
        <taxon>Trichinella</taxon>
    </lineage>
</organism>
<gene>
    <name evidence="1" type="ORF">T4B_11060</name>
</gene>
<sequence>MLDTQLDDVPMVLAELGNSRNHKRCKDFKTVLLKSQEHGRIADIPFIDENTLLFNKSLLVIQLLLCVLGNWSGKLSETTQLRVRPKVQTEKPELSKQSICDAFISSI</sequence>
<name>A0A0V1IEP4_TRIPS</name>
<evidence type="ECO:0000313" key="2">
    <source>
        <dbReference type="Proteomes" id="UP000054805"/>
    </source>
</evidence>
<dbReference type="Proteomes" id="UP000054805">
    <property type="component" value="Unassembled WGS sequence"/>
</dbReference>
<dbReference type="AlphaFoldDB" id="A0A0V1IEP4"/>
<accession>A0A0V1IEP4</accession>
<proteinExistence type="predicted"/>
<keyword evidence="2" id="KW-1185">Reference proteome</keyword>
<dbReference type="EMBL" id="JYDS01000219">
    <property type="protein sequence ID" value="KRZ21058.1"/>
    <property type="molecule type" value="Genomic_DNA"/>
</dbReference>
<comment type="caution">
    <text evidence="1">The sequence shown here is derived from an EMBL/GenBank/DDBJ whole genome shotgun (WGS) entry which is preliminary data.</text>
</comment>
<evidence type="ECO:0000313" key="1">
    <source>
        <dbReference type="EMBL" id="KRZ21058.1"/>
    </source>
</evidence>